<proteinExistence type="predicted"/>
<evidence type="ECO:0000259" key="8">
    <source>
        <dbReference type="PROSITE" id="PS50110"/>
    </source>
</evidence>
<dbReference type="GO" id="GO:0032993">
    <property type="term" value="C:protein-DNA complex"/>
    <property type="evidence" value="ECO:0007669"/>
    <property type="project" value="TreeGrafter"/>
</dbReference>
<dbReference type="SMART" id="SM00862">
    <property type="entry name" value="Trans_reg_C"/>
    <property type="match status" value="1"/>
</dbReference>
<dbReference type="InterPro" id="IPR039420">
    <property type="entry name" value="WalR-like"/>
</dbReference>
<accession>A0A0D8HIN7</accession>
<keyword evidence="1 6" id="KW-0597">Phosphoprotein</keyword>
<dbReference type="Gene3D" id="3.40.50.2300">
    <property type="match status" value="1"/>
</dbReference>
<dbReference type="PROSITE" id="PS51755">
    <property type="entry name" value="OMPR_PHOB"/>
    <property type="match status" value="1"/>
</dbReference>
<dbReference type="Pfam" id="PF00486">
    <property type="entry name" value="Trans_reg_C"/>
    <property type="match status" value="1"/>
</dbReference>
<evidence type="ECO:0000256" key="1">
    <source>
        <dbReference type="ARBA" id="ARBA00022553"/>
    </source>
</evidence>
<keyword evidence="4 7" id="KW-0238">DNA-binding</keyword>
<evidence type="ECO:0000256" key="6">
    <source>
        <dbReference type="PROSITE-ProRule" id="PRU00169"/>
    </source>
</evidence>
<comment type="caution">
    <text evidence="10">The sequence shown here is derived from an EMBL/GenBank/DDBJ whole genome shotgun (WGS) entry which is preliminary data.</text>
</comment>
<dbReference type="Gene3D" id="1.10.10.10">
    <property type="entry name" value="Winged helix-like DNA-binding domain superfamily/Winged helix DNA-binding domain"/>
    <property type="match status" value="1"/>
</dbReference>
<dbReference type="SMART" id="SM00448">
    <property type="entry name" value="REC"/>
    <property type="match status" value="1"/>
</dbReference>
<dbReference type="Pfam" id="PF00072">
    <property type="entry name" value="Response_reg"/>
    <property type="match status" value="1"/>
</dbReference>
<dbReference type="STRING" id="1280514.AXFE_14800"/>
<keyword evidence="3" id="KW-0805">Transcription regulation</keyword>
<dbReference type="InterPro" id="IPR011006">
    <property type="entry name" value="CheY-like_superfamily"/>
</dbReference>
<evidence type="ECO:0000259" key="9">
    <source>
        <dbReference type="PROSITE" id="PS51755"/>
    </source>
</evidence>
<evidence type="ECO:0000313" key="11">
    <source>
        <dbReference type="Proteomes" id="UP000032360"/>
    </source>
</evidence>
<keyword evidence="11" id="KW-1185">Reference proteome</keyword>
<dbReference type="GO" id="GO:0000156">
    <property type="term" value="F:phosphorelay response regulator activity"/>
    <property type="evidence" value="ECO:0007669"/>
    <property type="project" value="TreeGrafter"/>
</dbReference>
<sequence length="230" mass="25874">MNIVIVEDDPKIASFISRGLRAEGYATTLIQDGDSAMSVVPLMRDDIDLVLLDLGLPGKDGKAVLAHWRSEKFSKPVIILTARDEISEKVKGLNAGATDYVTKPFSFDELLARIRAALRNFETTSLTTLEVADVSFDLVSKVAFRGGRRIELAQREWALLELFMRNPSQVLSRIQILNHVWDYSFDPGSNIVDVYVGYLRKKINIPHHDSLIQTVRGAGYRFLPPSSRWQ</sequence>
<dbReference type="InterPro" id="IPR036388">
    <property type="entry name" value="WH-like_DNA-bd_sf"/>
</dbReference>
<keyword evidence="5" id="KW-0804">Transcription</keyword>
<protein>
    <submittedName>
        <fullName evidence="10">Transcriptional activator protein CzcR</fullName>
    </submittedName>
</protein>
<dbReference type="RefSeq" id="WP_052605217.1">
    <property type="nucleotide sequence ID" value="NZ_JXYS01000033.1"/>
</dbReference>
<dbReference type="AlphaFoldDB" id="A0A0D8HIN7"/>
<feature type="domain" description="Response regulatory" evidence="8">
    <location>
        <begin position="2"/>
        <end position="118"/>
    </location>
</feature>
<evidence type="ECO:0000256" key="4">
    <source>
        <dbReference type="ARBA" id="ARBA00023125"/>
    </source>
</evidence>
<feature type="modified residue" description="4-aspartylphosphate" evidence="6">
    <location>
        <position position="53"/>
    </location>
</feature>
<dbReference type="PROSITE" id="PS50110">
    <property type="entry name" value="RESPONSE_REGULATORY"/>
    <property type="match status" value="1"/>
</dbReference>
<dbReference type="GO" id="GO:0005829">
    <property type="term" value="C:cytosol"/>
    <property type="evidence" value="ECO:0007669"/>
    <property type="project" value="TreeGrafter"/>
</dbReference>
<keyword evidence="2" id="KW-0902">Two-component regulatory system</keyword>
<dbReference type="CDD" id="cd00383">
    <property type="entry name" value="trans_reg_C"/>
    <property type="match status" value="1"/>
</dbReference>
<gene>
    <name evidence="10" type="primary">czcR</name>
    <name evidence="10" type="ORF">AXFE_14800</name>
</gene>
<dbReference type="SUPFAM" id="SSF52172">
    <property type="entry name" value="CheY-like"/>
    <property type="match status" value="1"/>
</dbReference>
<dbReference type="GO" id="GO:0000976">
    <property type="term" value="F:transcription cis-regulatory region binding"/>
    <property type="evidence" value="ECO:0007669"/>
    <property type="project" value="TreeGrafter"/>
</dbReference>
<dbReference type="InterPro" id="IPR001789">
    <property type="entry name" value="Sig_transdc_resp-reg_receiver"/>
</dbReference>
<dbReference type="PANTHER" id="PTHR48111">
    <property type="entry name" value="REGULATOR OF RPOS"/>
    <property type="match status" value="1"/>
</dbReference>
<reference evidence="10 11" key="1">
    <citation type="submission" date="2015-01" db="EMBL/GenBank/DDBJ databases">
        <title>Draft genome of the acidophilic iron oxidizer Acidithrix ferrooxidans strain Py-F3.</title>
        <authorList>
            <person name="Poehlein A."/>
            <person name="Eisen S."/>
            <person name="Schloemann M."/>
            <person name="Johnson B.D."/>
            <person name="Daniel R."/>
            <person name="Muehling M."/>
        </authorList>
    </citation>
    <scope>NUCLEOTIDE SEQUENCE [LARGE SCALE GENOMIC DNA]</scope>
    <source>
        <strain evidence="10 11">Py-F3</strain>
    </source>
</reference>
<evidence type="ECO:0000256" key="5">
    <source>
        <dbReference type="ARBA" id="ARBA00023163"/>
    </source>
</evidence>
<evidence type="ECO:0000256" key="3">
    <source>
        <dbReference type="ARBA" id="ARBA00023015"/>
    </source>
</evidence>
<feature type="domain" description="OmpR/PhoB-type" evidence="9">
    <location>
        <begin position="126"/>
        <end position="224"/>
    </location>
</feature>
<dbReference type="InterPro" id="IPR001867">
    <property type="entry name" value="OmpR/PhoB-type_DNA-bd"/>
</dbReference>
<dbReference type="EMBL" id="JXYS01000033">
    <property type="protein sequence ID" value="KJF17647.1"/>
    <property type="molecule type" value="Genomic_DNA"/>
</dbReference>
<evidence type="ECO:0000256" key="2">
    <source>
        <dbReference type="ARBA" id="ARBA00023012"/>
    </source>
</evidence>
<dbReference type="GO" id="GO:0006355">
    <property type="term" value="P:regulation of DNA-templated transcription"/>
    <property type="evidence" value="ECO:0007669"/>
    <property type="project" value="InterPro"/>
</dbReference>
<dbReference type="FunFam" id="1.10.10.10:FF:000005">
    <property type="entry name" value="Two-component system response regulator"/>
    <property type="match status" value="1"/>
</dbReference>
<evidence type="ECO:0000256" key="7">
    <source>
        <dbReference type="PROSITE-ProRule" id="PRU01091"/>
    </source>
</evidence>
<evidence type="ECO:0000313" key="10">
    <source>
        <dbReference type="EMBL" id="KJF17647.1"/>
    </source>
</evidence>
<organism evidence="10 11">
    <name type="scientific">Acidithrix ferrooxidans</name>
    <dbReference type="NCBI Taxonomy" id="1280514"/>
    <lineage>
        <taxon>Bacteria</taxon>
        <taxon>Bacillati</taxon>
        <taxon>Actinomycetota</taxon>
        <taxon>Acidimicrobiia</taxon>
        <taxon>Acidimicrobiales</taxon>
        <taxon>Acidimicrobiaceae</taxon>
        <taxon>Acidithrix</taxon>
    </lineage>
</organism>
<dbReference type="OrthoDB" id="116118at2"/>
<dbReference type="Gene3D" id="6.10.250.690">
    <property type="match status" value="1"/>
</dbReference>
<name>A0A0D8HIN7_9ACTN</name>
<dbReference type="PANTHER" id="PTHR48111:SF38">
    <property type="entry name" value="TWO-COMPONENT RESPONSE REGULATOR"/>
    <property type="match status" value="1"/>
</dbReference>
<dbReference type="Proteomes" id="UP000032360">
    <property type="component" value="Unassembled WGS sequence"/>
</dbReference>
<feature type="DNA-binding region" description="OmpR/PhoB-type" evidence="7">
    <location>
        <begin position="126"/>
        <end position="224"/>
    </location>
</feature>